<keyword evidence="9 12" id="KW-0456">Lyase</keyword>
<dbReference type="HAMAP" id="MF_00418">
    <property type="entry name" value="DapA"/>
    <property type="match status" value="1"/>
</dbReference>
<evidence type="ECO:0000256" key="11">
    <source>
        <dbReference type="ARBA" id="ARBA00047836"/>
    </source>
</evidence>
<evidence type="ECO:0000256" key="6">
    <source>
        <dbReference type="ARBA" id="ARBA00022605"/>
    </source>
</evidence>
<dbReference type="GO" id="GO:0008840">
    <property type="term" value="F:4-hydroxy-tetrahydrodipicolinate synthase activity"/>
    <property type="evidence" value="ECO:0007669"/>
    <property type="project" value="UniProtKB-UniRule"/>
</dbReference>
<comment type="catalytic activity">
    <reaction evidence="11 12">
        <text>L-aspartate 4-semialdehyde + pyruvate = (2S,4S)-4-hydroxy-2,3,4,5-tetrahydrodipicolinate + H2O + H(+)</text>
        <dbReference type="Rhea" id="RHEA:34171"/>
        <dbReference type="ChEBI" id="CHEBI:15361"/>
        <dbReference type="ChEBI" id="CHEBI:15377"/>
        <dbReference type="ChEBI" id="CHEBI:15378"/>
        <dbReference type="ChEBI" id="CHEBI:67139"/>
        <dbReference type="ChEBI" id="CHEBI:537519"/>
        <dbReference type="EC" id="4.3.3.7"/>
    </reaction>
</comment>
<dbReference type="PROSITE" id="PS00666">
    <property type="entry name" value="DHDPS_2"/>
    <property type="match status" value="1"/>
</dbReference>
<feature type="site" description="Part of a proton relay during catalysis" evidence="12">
    <location>
        <position position="45"/>
    </location>
</feature>
<evidence type="ECO:0000256" key="10">
    <source>
        <dbReference type="ARBA" id="ARBA00023270"/>
    </source>
</evidence>
<reference evidence="17" key="1">
    <citation type="submission" date="2016-10" db="EMBL/GenBank/DDBJ databases">
        <authorList>
            <person name="Varghese N."/>
            <person name="Submissions S."/>
        </authorList>
    </citation>
    <scope>NUCLEOTIDE SEQUENCE [LARGE SCALE GENOMIC DNA]</scope>
    <source>
        <strain evidence="17">IBRC-M10078</strain>
    </source>
</reference>
<protein>
    <recommendedName>
        <fullName evidence="4 12">4-hydroxy-tetrahydrodipicolinate synthase</fullName>
        <shortName evidence="12">HTPA synthase</shortName>
        <ecNumber evidence="4 12">4.3.3.7</ecNumber>
    </recommendedName>
</protein>
<sequence>MELKGIIPAMLTPLTMEQKVNESVTRQLTNHLLDSGVHGLFILGTNGEFHLLNNEEKIKVARIVIEETNGRVPVIVGTGGNSTEETIDLSQKMEQLGADALSLITPFFISPTQEEMAVHFERVAESTSLPVLLYNIPARTGVNLEPETVARLAKVSNIVGIKDSSGSFANIENYIYATKDEDFSVFAGTDSLILQTLQAGGKGAVAATANMIPDVVIAIYNNWLEGNIEAAEENQGKLQPLRDTFKYGTLPSVLKKAVELYSVPVGPPKMPVSEVSGDALVKVAEMVELYKQQKVTIVK</sequence>
<dbReference type="OrthoDB" id="9771791at2"/>
<dbReference type="PANTHER" id="PTHR12128">
    <property type="entry name" value="DIHYDRODIPICOLINATE SYNTHASE"/>
    <property type="match status" value="1"/>
</dbReference>
<comment type="caution">
    <text evidence="12">Was originally thought to be a dihydrodipicolinate synthase (DHDPS), catalyzing the condensation of (S)-aspartate-beta-semialdehyde [(S)-ASA] and pyruvate to dihydrodipicolinate (DHDP). However, it was shown in E.coli that the product of the enzymatic reaction is not dihydrodipicolinate but in fact (4S)-4-hydroxy-2,3,4,5-tetrahydro-(2S)-dipicolinic acid (HTPA), and that the consecutive dehydration reaction leading to DHDP is not spontaneous but catalyzed by DapB.</text>
</comment>
<evidence type="ECO:0000256" key="3">
    <source>
        <dbReference type="ARBA" id="ARBA00007592"/>
    </source>
</evidence>
<proteinExistence type="inferred from homology"/>
<keyword evidence="6 12" id="KW-0028">Amino-acid biosynthesis</keyword>
<dbReference type="EC" id="4.3.3.7" evidence="4 12"/>
<evidence type="ECO:0000313" key="16">
    <source>
        <dbReference type="EMBL" id="SDP93328.1"/>
    </source>
</evidence>
<dbReference type="PRINTS" id="PR00146">
    <property type="entry name" value="DHPICSNTHASE"/>
</dbReference>
<feature type="binding site" evidence="12 15">
    <location>
        <position position="205"/>
    </location>
    <ligand>
        <name>pyruvate</name>
        <dbReference type="ChEBI" id="CHEBI:15361"/>
    </ligand>
</feature>
<comment type="similarity">
    <text evidence="3 12 13">Belongs to the DapA family.</text>
</comment>
<comment type="subcellular location">
    <subcellularLocation>
        <location evidence="12">Cytoplasm</location>
    </subcellularLocation>
</comment>
<comment type="pathway">
    <text evidence="2 12">Amino-acid biosynthesis; L-lysine biosynthesis via DAP pathway; (S)-tetrahydrodipicolinate from L-aspartate: step 3/4.</text>
</comment>
<dbReference type="CDD" id="cd00408">
    <property type="entry name" value="DHDPS-like"/>
    <property type="match status" value="1"/>
</dbReference>
<dbReference type="Pfam" id="PF00701">
    <property type="entry name" value="DHDPS"/>
    <property type="match status" value="1"/>
</dbReference>
<dbReference type="PANTHER" id="PTHR12128:SF66">
    <property type="entry name" value="4-HYDROXY-2-OXOGLUTARATE ALDOLASE, MITOCHONDRIAL"/>
    <property type="match status" value="1"/>
</dbReference>
<dbReference type="InterPro" id="IPR002220">
    <property type="entry name" value="DapA-like"/>
</dbReference>
<name>A0A1H0WRN0_9BACI</name>
<dbReference type="RefSeq" id="WP_090858543.1">
    <property type="nucleotide sequence ID" value="NZ_FNJU01000014.1"/>
</dbReference>
<dbReference type="EMBL" id="FNJU01000014">
    <property type="protein sequence ID" value="SDP93328.1"/>
    <property type="molecule type" value="Genomic_DNA"/>
</dbReference>
<evidence type="ECO:0000256" key="14">
    <source>
        <dbReference type="PIRSR" id="PIRSR001365-1"/>
    </source>
</evidence>
<dbReference type="PIRSF" id="PIRSF001365">
    <property type="entry name" value="DHDPS"/>
    <property type="match status" value="1"/>
</dbReference>
<keyword evidence="7 12" id="KW-0220">Diaminopimelate biosynthesis</keyword>
<feature type="active site" description="Schiff-base intermediate with substrate" evidence="12 14">
    <location>
        <position position="162"/>
    </location>
</feature>
<evidence type="ECO:0000256" key="9">
    <source>
        <dbReference type="ARBA" id="ARBA00023239"/>
    </source>
</evidence>
<evidence type="ECO:0000256" key="5">
    <source>
        <dbReference type="ARBA" id="ARBA00022490"/>
    </source>
</evidence>
<keyword evidence="5 12" id="KW-0963">Cytoplasm</keyword>
<dbReference type="InterPro" id="IPR020625">
    <property type="entry name" value="Schiff_base-form_aldolases_AS"/>
</dbReference>
<keyword evidence="17" id="KW-1185">Reference proteome</keyword>
<evidence type="ECO:0000256" key="4">
    <source>
        <dbReference type="ARBA" id="ARBA00012086"/>
    </source>
</evidence>
<dbReference type="GO" id="GO:0005737">
    <property type="term" value="C:cytoplasm"/>
    <property type="evidence" value="ECO:0007669"/>
    <property type="project" value="UniProtKB-SubCell"/>
</dbReference>
<evidence type="ECO:0000313" key="17">
    <source>
        <dbReference type="Proteomes" id="UP000199159"/>
    </source>
</evidence>
<dbReference type="GO" id="GO:0019877">
    <property type="term" value="P:diaminopimelate biosynthetic process"/>
    <property type="evidence" value="ECO:0007669"/>
    <property type="project" value="UniProtKB-UniRule"/>
</dbReference>
<feature type="active site" description="Proton donor/acceptor" evidence="12 14">
    <location>
        <position position="134"/>
    </location>
</feature>
<dbReference type="SMART" id="SM01130">
    <property type="entry name" value="DHDPS"/>
    <property type="match status" value="1"/>
</dbReference>
<gene>
    <name evidence="12" type="primary">dapA</name>
    <name evidence="16" type="ORF">SAMN05216565_11435</name>
</gene>
<evidence type="ECO:0000256" key="15">
    <source>
        <dbReference type="PIRSR" id="PIRSR001365-2"/>
    </source>
</evidence>
<dbReference type="GO" id="GO:0009089">
    <property type="term" value="P:lysine biosynthetic process via diaminopimelate"/>
    <property type="evidence" value="ECO:0007669"/>
    <property type="project" value="UniProtKB-UniRule"/>
</dbReference>
<dbReference type="InterPro" id="IPR005263">
    <property type="entry name" value="DapA"/>
</dbReference>
<dbReference type="STRING" id="930152.SAMN05216565_11435"/>
<dbReference type="InterPro" id="IPR013785">
    <property type="entry name" value="Aldolase_TIM"/>
</dbReference>
<organism evidence="16 17">
    <name type="scientific">Litchfieldia salsa</name>
    <dbReference type="NCBI Taxonomy" id="930152"/>
    <lineage>
        <taxon>Bacteria</taxon>
        <taxon>Bacillati</taxon>
        <taxon>Bacillota</taxon>
        <taxon>Bacilli</taxon>
        <taxon>Bacillales</taxon>
        <taxon>Bacillaceae</taxon>
        <taxon>Litchfieldia</taxon>
    </lineage>
</organism>
<comment type="function">
    <text evidence="1 12">Catalyzes the condensation of (S)-aspartate-beta-semialdehyde [(S)-ASA] and pyruvate to 4-hydroxy-tetrahydrodipicolinate (HTPA).</text>
</comment>
<dbReference type="AlphaFoldDB" id="A0A1H0WRN0"/>
<comment type="subunit">
    <text evidence="12">Homotetramer; dimer of dimers.</text>
</comment>
<evidence type="ECO:0000256" key="7">
    <source>
        <dbReference type="ARBA" id="ARBA00022915"/>
    </source>
</evidence>
<dbReference type="Proteomes" id="UP000199159">
    <property type="component" value="Unassembled WGS sequence"/>
</dbReference>
<comment type="caution">
    <text evidence="12">Lacks conserved residue(s) required for the propagation of feature annotation.</text>
</comment>
<accession>A0A1H0WRN0</accession>
<dbReference type="SUPFAM" id="SSF51569">
    <property type="entry name" value="Aldolase"/>
    <property type="match status" value="1"/>
</dbReference>
<keyword evidence="10 12" id="KW-0704">Schiff base</keyword>
<dbReference type="NCBIfam" id="TIGR00674">
    <property type="entry name" value="dapA"/>
    <property type="match status" value="1"/>
</dbReference>
<keyword evidence="8 12" id="KW-0457">Lysine biosynthesis</keyword>
<evidence type="ECO:0000256" key="12">
    <source>
        <dbReference type="HAMAP-Rule" id="MF_00418"/>
    </source>
</evidence>
<dbReference type="Gene3D" id="3.20.20.70">
    <property type="entry name" value="Aldolase class I"/>
    <property type="match status" value="1"/>
</dbReference>
<evidence type="ECO:0000256" key="8">
    <source>
        <dbReference type="ARBA" id="ARBA00023154"/>
    </source>
</evidence>
<evidence type="ECO:0000256" key="13">
    <source>
        <dbReference type="PIRNR" id="PIRNR001365"/>
    </source>
</evidence>
<evidence type="ECO:0000256" key="2">
    <source>
        <dbReference type="ARBA" id="ARBA00005120"/>
    </source>
</evidence>
<evidence type="ECO:0000256" key="1">
    <source>
        <dbReference type="ARBA" id="ARBA00003294"/>
    </source>
</evidence>
<dbReference type="UniPathway" id="UPA00034">
    <property type="reaction ID" value="UER00017"/>
</dbReference>